<keyword evidence="1" id="KW-1133">Transmembrane helix</keyword>
<keyword evidence="3" id="KW-1185">Reference proteome</keyword>
<dbReference type="RefSeq" id="WP_106707036.1">
    <property type="nucleotide sequence ID" value="NZ_PXXU01000025.1"/>
</dbReference>
<evidence type="ECO:0000313" key="2">
    <source>
        <dbReference type="EMBL" id="PSJ17212.1"/>
    </source>
</evidence>
<proteinExistence type="predicted"/>
<sequence>MSTLNNTSHKKKNIWPKLITFSFILLVIVIAVSLLPRGFSQDLSVIGQGTKALVLVHDGNVLQSADTMVAMNAVRDDFEERVAFIVADINTPEGKRFADSHGFGPAALAFFAANGDRLQLLYSEQTGESLRQHLNTTFSYNY</sequence>
<name>A0A2P7NUR4_9PROT</name>
<accession>A0A2P7NUR4</accession>
<keyword evidence="1" id="KW-0812">Transmembrane</keyword>
<evidence type="ECO:0000256" key="1">
    <source>
        <dbReference type="SAM" id="Phobius"/>
    </source>
</evidence>
<feature type="transmembrane region" description="Helical" evidence="1">
    <location>
        <begin position="14"/>
        <end position="35"/>
    </location>
</feature>
<dbReference type="Proteomes" id="UP000241912">
    <property type="component" value="Unassembled WGS sequence"/>
</dbReference>
<reference evidence="2 3" key="1">
    <citation type="submission" date="2018-03" db="EMBL/GenBank/DDBJ databases">
        <title>Draft genome of Nitrosomonas supralitoralis APG5.</title>
        <authorList>
            <person name="Urakawa H."/>
            <person name="Lopez J.V."/>
        </authorList>
    </citation>
    <scope>NUCLEOTIDE SEQUENCE [LARGE SCALE GENOMIC DNA]</scope>
    <source>
        <strain evidence="2 3">APG5</strain>
    </source>
</reference>
<organism evidence="2 3">
    <name type="scientific">Nitrosomonas supralitoralis</name>
    <dbReference type="NCBI Taxonomy" id="2116706"/>
    <lineage>
        <taxon>Bacteria</taxon>
        <taxon>Pseudomonadati</taxon>
        <taxon>Pseudomonadota</taxon>
        <taxon>Betaproteobacteria</taxon>
        <taxon>Nitrosomonadales</taxon>
        <taxon>Nitrosomonadaceae</taxon>
        <taxon>Nitrosomonas</taxon>
    </lineage>
</organism>
<dbReference type="AlphaFoldDB" id="A0A2P7NUR4"/>
<evidence type="ECO:0000313" key="3">
    <source>
        <dbReference type="Proteomes" id="UP000241912"/>
    </source>
</evidence>
<protein>
    <submittedName>
        <fullName evidence="2">Uncharacterized protein</fullName>
    </submittedName>
</protein>
<gene>
    <name evidence="2" type="ORF">C7H79_09450</name>
</gene>
<dbReference type="OrthoDB" id="8546435at2"/>
<comment type="caution">
    <text evidence="2">The sequence shown here is derived from an EMBL/GenBank/DDBJ whole genome shotgun (WGS) entry which is preliminary data.</text>
</comment>
<dbReference type="EMBL" id="PXXU01000025">
    <property type="protein sequence ID" value="PSJ17212.1"/>
    <property type="molecule type" value="Genomic_DNA"/>
</dbReference>
<keyword evidence="1" id="KW-0472">Membrane</keyword>